<dbReference type="Proteomes" id="UP000184383">
    <property type="component" value="Unassembled WGS sequence"/>
</dbReference>
<sequence>MTLPRLEPVAEDCHMALRTLRFEQDYERALGRTAQLMDAERNRVLCMEQLLLQFENDGLRLRFDQVNENLMTATNSESEIRIQLYGAYKEIERLRSIADTSIHEVEDLRRELSLMNDTATESKKLLSDKIRLSKDLSNVKSEFDRLSTQSASSKALLAEKQELERQLNTLRTQMENERRAHELMQTKGSHQTEEIINLSTRLDQARKELADETRARERQEWSARQQSAEWAAQRTALEGKLEVLNSKLRLTKDRLQGTQKDAQQQRSNARNDTSDSQPMPRTVSLQRATAQFHPDMTIATPGAVQTHDRIKKSAALPGDKSAFSITPFLNRTNGLANSPISSDDDVDELDTVNVNAEAKTSLLGNSSCLRDEGLDSQLQTSPLPEDLNFNAKKQSPRQFKSTAISTIGKPTKSLYHPDNGCQSEGSSIIPPQTSDHGQAKIKRRRLGTHRERSLFDEEGEDGEKGEGDTRNTKKPGRKLALGVGRNPVLSGLQHPGTGVSSRLPPNRGFGGSGFSPLKKDRKRF</sequence>
<feature type="compositionally biased region" description="Polar residues" evidence="1">
    <location>
        <begin position="391"/>
        <end position="401"/>
    </location>
</feature>
<dbReference type="EMBL" id="KV878212">
    <property type="protein sequence ID" value="OJJ35739.1"/>
    <property type="molecule type" value="Genomic_DNA"/>
</dbReference>
<organism evidence="2 3">
    <name type="scientific">Aspergillus wentii DTO 134E9</name>
    <dbReference type="NCBI Taxonomy" id="1073089"/>
    <lineage>
        <taxon>Eukaryota</taxon>
        <taxon>Fungi</taxon>
        <taxon>Dikarya</taxon>
        <taxon>Ascomycota</taxon>
        <taxon>Pezizomycotina</taxon>
        <taxon>Eurotiomycetes</taxon>
        <taxon>Eurotiomycetidae</taxon>
        <taxon>Eurotiales</taxon>
        <taxon>Aspergillaceae</taxon>
        <taxon>Aspergillus</taxon>
        <taxon>Aspergillus subgen. Cremei</taxon>
    </lineage>
</organism>
<feature type="region of interest" description="Disordered" evidence="1">
    <location>
        <begin position="421"/>
        <end position="524"/>
    </location>
</feature>
<dbReference type="GeneID" id="63751285"/>
<reference evidence="3" key="1">
    <citation type="journal article" date="2017" name="Genome Biol.">
        <title>Comparative genomics reveals high biological diversity and specific adaptations in the industrially and medically important fungal genus Aspergillus.</title>
        <authorList>
            <person name="de Vries R.P."/>
            <person name="Riley R."/>
            <person name="Wiebenga A."/>
            <person name="Aguilar-Osorio G."/>
            <person name="Amillis S."/>
            <person name="Uchima C.A."/>
            <person name="Anderluh G."/>
            <person name="Asadollahi M."/>
            <person name="Askin M."/>
            <person name="Barry K."/>
            <person name="Battaglia E."/>
            <person name="Bayram O."/>
            <person name="Benocci T."/>
            <person name="Braus-Stromeyer S.A."/>
            <person name="Caldana C."/>
            <person name="Canovas D."/>
            <person name="Cerqueira G.C."/>
            <person name="Chen F."/>
            <person name="Chen W."/>
            <person name="Choi C."/>
            <person name="Clum A."/>
            <person name="Dos Santos R.A."/>
            <person name="Damasio A.R."/>
            <person name="Diallinas G."/>
            <person name="Emri T."/>
            <person name="Fekete E."/>
            <person name="Flipphi M."/>
            <person name="Freyberg S."/>
            <person name="Gallo A."/>
            <person name="Gournas C."/>
            <person name="Habgood R."/>
            <person name="Hainaut M."/>
            <person name="Harispe M.L."/>
            <person name="Henrissat B."/>
            <person name="Hilden K.S."/>
            <person name="Hope R."/>
            <person name="Hossain A."/>
            <person name="Karabika E."/>
            <person name="Karaffa L."/>
            <person name="Karanyi Z."/>
            <person name="Krasevec N."/>
            <person name="Kuo A."/>
            <person name="Kusch H."/>
            <person name="LaButti K."/>
            <person name="Lagendijk E.L."/>
            <person name="Lapidus A."/>
            <person name="Levasseur A."/>
            <person name="Lindquist E."/>
            <person name="Lipzen A."/>
            <person name="Logrieco A.F."/>
            <person name="MacCabe A."/>
            <person name="Maekelae M.R."/>
            <person name="Malavazi I."/>
            <person name="Melin P."/>
            <person name="Meyer V."/>
            <person name="Mielnichuk N."/>
            <person name="Miskei M."/>
            <person name="Molnar A.P."/>
            <person name="Mule G."/>
            <person name="Ngan C.Y."/>
            <person name="Orejas M."/>
            <person name="Orosz E."/>
            <person name="Ouedraogo J.P."/>
            <person name="Overkamp K.M."/>
            <person name="Park H.-S."/>
            <person name="Perrone G."/>
            <person name="Piumi F."/>
            <person name="Punt P.J."/>
            <person name="Ram A.F."/>
            <person name="Ramon A."/>
            <person name="Rauscher S."/>
            <person name="Record E."/>
            <person name="Riano-Pachon D.M."/>
            <person name="Robert V."/>
            <person name="Roehrig J."/>
            <person name="Ruller R."/>
            <person name="Salamov A."/>
            <person name="Salih N.S."/>
            <person name="Samson R.A."/>
            <person name="Sandor E."/>
            <person name="Sanguinetti M."/>
            <person name="Schuetze T."/>
            <person name="Sepcic K."/>
            <person name="Shelest E."/>
            <person name="Sherlock G."/>
            <person name="Sophianopoulou V."/>
            <person name="Squina F.M."/>
            <person name="Sun H."/>
            <person name="Susca A."/>
            <person name="Todd R.B."/>
            <person name="Tsang A."/>
            <person name="Unkles S.E."/>
            <person name="van de Wiele N."/>
            <person name="van Rossen-Uffink D."/>
            <person name="Oliveira J.V."/>
            <person name="Vesth T.C."/>
            <person name="Visser J."/>
            <person name="Yu J.-H."/>
            <person name="Zhou M."/>
            <person name="Andersen M.R."/>
            <person name="Archer D.B."/>
            <person name="Baker S.E."/>
            <person name="Benoit I."/>
            <person name="Brakhage A.A."/>
            <person name="Braus G.H."/>
            <person name="Fischer R."/>
            <person name="Frisvad J.C."/>
            <person name="Goldman G.H."/>
            <person name="Houbraken J."/>
            <person name="Oakley B."/>
            <person name="Pocsi I."/>
            <person name="Scazzocchio C."/>
            <person name="Seiboth B."/>
            <person name="vanKuyk P.A."/>
            <person name="Wortman J."/>
            <person name="Dyer P.S."/>
            <person name="Grigoriev I.V."/>
        </authorList>
    </citation>
    <scope>NUCLEOTIDE SEQUENCE [LARGE SCALE GENOMIC DNA]</scope>
    <source>
        <strain evidence="3">DTO 134E9</strain>
    </source>
</reference>
<feature type="compositionally biased region" description="Basic and acidic residues" evidence="1">
    <location>
        <begin position="462"/>
        <end position="471"/>
    </location>
</feature>
<keyword evidence="3" id="KW-1185">Reference proteome</keyword>
<evidence type="ECO:0000256" key="1">
    <source>
        <dbReference type="SAM" id="MobiDB-lite"/>
    </source>
</evidence>
<feature type="compositionally biased region" description="Polar residues" evidence="1">
    <location>
        <begin position="256"/>
        <end position="283"/>
    </location>
</feature>
<protein>
    <submittedName>
        <fullName evidence="2">Uncharacterized protein</fullName>
    </submittedName>
</protein>
<dbReference type="VEuPathDB" id="FungiDB:ASPWEDRAFT_40978"/>
<dbReference type="RefSeq" id="XP_040689415.1">
    <property type="nucleotide sequence ID" value="XM_040835437.1"/>
</dbReference>
<gene>
    <name evidence="2" type="ORF">ASPWEDRAFT_40978</name>
</gene>
<feature type="region of interest" description="Disordered" evidence="1">
    <location>
        <begin position="376"/>
        <end position="401"/>
    </location>
</feature>
<accession>A0A1L9RLC6</accession>
<dbReference type="AlphaFoldDB" id="A0A1L9RLC6"/>
<dbReference type="STRING" id="1073089.A0A1L9RLC6"/>
<evidence type="ECO:0000313" key="2">
    <source>
        <dbReference type="EMBL" id="OJJ35739.1"/>
    </source>
</evidence>
<proteinExistence type="predicted"/>
<name>A0A1L9RLC6_ASPWE</name>
<feature type="compositionally biased region" description="Polar residues" evidence="1">
    <location>
        <begin position="421"/>
        <end position="436"/>
    </location>
</feature>
<feature type="region of interest" description="Disordered" evidence="1">
    <location>
        <begin position="252"/>
        <end position="283"/>
    </location>
</feature>
<dbReference type="OrthoDB" id="20105at2759"/>
<evidence type="ECO:0000313" key="3">
    <source>
        <dbReference type="Proteomes" id="UP000184383"/>
    </source>
</evidence>